<proteinExistence type="predicted"/>
<organism evidence="1 2">
    <name type="scientific">Rhizopus azygosporus</name>
    <name type="common">Rhizopus microsporus var. azygosporus</name>
    <dbReference type="NCBI Taxonomy" id="86630"/>
    <lineage>
        <taxon>Eukaryota</taxon>
        <taxon>Fungi</taxon>
        <taxon>Fungi incertae sedis</taxon>
        <taxon>Mucoromycota</taxon>
        <taxon>Mucoromycotina</taxon>
        <taxon>Mucoromycetes</taxon>
        <taxon>Mucorales</taxon>
        <taxon>Mucorineae</taxon>
        <taxon>Rhizopodaceae</taxon>
        <taxon>Rhizopus</taxon>
    </lineage>
</organism>
<name>A0A367JKA1_RHIAZ</name>
<dbReference type="OrthoDB" id="2282785at2759"/>
<dbReference type="EMBL" id="PJQL01001143">
    <property type="protein sequence ID" value="RCH90299.1"/>
    <property type="molecule type" value="Genomic_DNA"/>
</dbReference>
<gene>
    <name evidence="1" type="ORF">CU097_006424</name>
</gene>
<dbReference type="AlphaFoldDB" id="A0A367JKA1"/>
<evidence type="ECO:0000313" key="2">
    <source>
        <dbReference type="Proteomes" id="UP000252139"/>
    </source>
</evidence>
<accession>A0A367JKA1</accession>
<reference evidence="1 2" key="1">
    <citation type="journal article" date="2018" name="G3 (Bethesda)">
        <title>Phylogenetic and Phylogenomic Definition of Rhizopus Species.</title>
        <authorList>
            <person name="Gryganskyi A.P."/>
            <person name="Golan J."/>
            <person name="Dolatabadi S."/>
            <person name="Mondo S."/>
            <person name="Robb S."/>
            <person name="Idnurm A."/>
            <person name="Muszewska A."/>
            <person name="Steczkiewicz K."/>
            <person name="Masonjones S."/>
            <person name="Liao H.L."/>
            <person name="Gajdeczka M.T."/>
            <person name="Anike F."/>
            <person name="Vuek A."/>
            <person name="Anishchenko I.M."/>
            <person name="Voigt K."/>
            <person name="de Hoog G.S."/>
            <person name="Smith M.E."/>
            <person name="Heitman J."/>
            <person name="Vilgalys R."/>
            <person name="Stajich J.E."/>
        </authorList>
    </citation>
    <scope>NUCLEOTIDE SEQUENCE [LARGE SCALE GENOMIC DNA]</scope>
    <source>
        <strain evidence="1 2">CBS 357.93</strain>
    </source>
</reference>
<keyword evidence="2" id="KW-1185">Reference proteome</keyword>
<comment type="caution">
    <text evidence="1">The sequence shown here is derived from an EMBL/GenBank/DDBJ whole genome shotgun (WGS) entry which is preliminary data.</text>
</comment>
<evidence type="ECO:0000313" key="1">
    <source>
        <dbReference type="EMBL" id="RCH90299.1"/>
    </source>
</evidence>
<sequence length="90" mass="10265">MPIINNKLSWLRGTWYTPTRGQVSTVPLRCFGPPPSTPIFTNETSTSAEQPEQEQVEEGAAGKYGWIKLDNGQYYNIYNKETVSRHLLDF</sequence>
<dbReference type="Proteomes" id="UP000252139">
    <property type="component" value="Unassembled WGS sequence"/>
</dbReference>
<protein>
    <submittedName>
        <fullName evidence="1">Uncharacterized protein</fullName>
    </submittedName>
</protein>